<protein>
    <submittedName>
        <fullName evidence="1">Uncharacterized protein</fullName>
    </submittedName>
</protein>
<organism evidence="1 2">
    <name type="scientific">Salmonella enterica</name>
    <name type="common">Salmonella choleraesuis</name>
    <dbReference type="NCBI Taxonomy" id="28901"/>
    <lineage>
        <taxon>Bacteria</taxon>
        <taxon>Pseudomonadati</taxon>
        <taxon>Pseudomonadota</taxon>
        <taxon>Gammaproteobacteria</taxon>
        <taxon>Enterobacterales</taxon>
        <taxon>Enterobacteriaceae</taxon>
        <taxon>Salmonella</taxon>
    </lineage>
</organism>
<reference evidence="1 2" key="1">
    <citation type="submission" date="2018-06" db="EMBL/GenBank/DDBJ databases">
        <authorList>
            <consortium name="Pathogen Informatics"/>
            <person name="Doyle S."/>
        </authorList>
    </citation>
    <scope>NUCLEOTIDE SEQUENCE [LARGE SCALE GENOMIC DNA]</scope>
    <source>
        <strain evidence="1 2">NCTC10252</strain>
    </source>
</reference>
<dbReference type="AlphaFoldDB" id="A0A379QQB7"/>
<evidence type="ECO:0000313" key="1">
    <source>
        <dbReference type="EMBL" id="SUF58537.1"/>
    </source>
</evidence>
<proteinExistence type="predicted"/>
<sequence length="100" mass="11788">MSHDFSIERKKDKKVAFFFGYADAVFYKSFHCEEYNNHFSGSNEGKTISKKGAENALNKIINSEEIKNYPDPERINDIKDFYNNVVLKSKEEDEFYIHFS</sequence>
<dbReference type="Proteomes" id="UP000254597">
    <property type="component" value="Unassembled WGS sequence"/>
</dbReference>
<dbReference type="EMBL" id="UGWP01000004">
    <property type="protein sequence ID" value="SUF58537.1"/>
    <property type="molecule type" value="Genomic_DNA"/>
</dbReference>
<accession>A0A379QQB7</accession>
<gene>
    <name evidence="1" type="ORF">NCTC10252_03858</name>
</gene>
<name>A0A379QQB7_SALER</name>
<evidence type="ECO:0000313" key="2">
    <source>
        <dbReference type="Proteomes" id="UP000254597"/>
    </source>
</evidence>